<dbReference type="InParanoid" id="A0A2I0LP66"/>
<proteinExistence type="inferred from homology"/>
<comment type="caution">
    <text evidence="10">The sequence shown here is derived from an EMBL/GenBank/DDBJ whole genome shotgun (WGS) entry which is preliminary data.</text>
</comment>
<gene>
    <name evidence="10" type="primary">ELP6</name>
    <name evidence="10" type="ORF">A306_00013571</name>
</gene>
<dbReference type="GO" id="GO:0005737">
    <property type="term" value="C:cytoplasm"/>
    <property type="evidence" value="ECO:0007669"/>
    <property type="project" value="UniProtKB-SubCell"/>
</dbReference>
<organism evidence="10 11">
    <name type="scientific">Columba livia</name>
    <name type="common">Rock dove</name>
    <dbReference type="NCBI Taxonomy" id="8932"/>
    <lineage>
        <taxon>Eukaryota</taxon>
        <taxon>Metazoa</taxon>
        <taxon>Chordata</taxon>
        <taxon>Craniata</taxon>
        <taxon>Vertebrata</taxon>
        <taxon>Euteleostomi</taxon>
        <taxon>Archelosauria</taxon>
        <taxon>Archosauria</taxon>
        <taxon>Dinosauria</taxon>
        <taxon>Saurischia</taxon>
        <taxon>Theropoda</taxon>
        <taxon>Coelurosauria</taxon>
        <taxon>Aves</taxon>
        <taxon>Neognathae</taxon>
        <taxon>Neoaves</taxon>
        <taxon>Columbimorphae</taxon>
        <taxon>Columbiformes</taxon>
        <taxon>Columbidae</taxon>
        <taxon>Columba</taxon>
    </lineage>
</organism>
<keyword evidence="6" id="KW-0963">Cytoplasm</keyword>
<dbReference type="AlphaFoldDB" id="A0A2I0LP66"/>
<protein>
    <recommendedName>
        <fullName evidence="5">Elongator complex protein 6</fullName>
    </recommendedName>
    <alternativeName>
        <fullName evidence="9">Protein TMEM103</fullName>
    </alternativeName>
</protein>
<dbReference type="Pfam" id="PF09807">
    <property type="entry name" value="ELP6"/>
    <property type="match status" value="1"/>
</dbReference>
<dbReference type="GO" id="GO:0002098">
    <property type="term" value="P:tRNA wobble uridine modification"/>
    <property type="evidence" value="ECO:0007669"/>
    <property type="project" value="InterPro"/>
</dbReference>
<evidence type="ECO:0000256" key="3">
    <source>
        <dbReference type="ARBA" id="ARBA00005043"/>
    </source>
</evidence>
<evidence type="ECO:0000313" key="11">
    <source>
        <dbReference type="Proteomes" id="UP000053872"/>
    </source>
</evidence>
<dbReference type="InterPro" id="IPR018627">
    <property type="entry name" value="ELP6"/>
</dbReference>
<evidence type="ECO:0000256" key="9">
    <source>
        <dbReference type="ARBA" id="ARBA00045027"/>
    </source>
</evidence>
<dbReference type="GO" id="GO:0016740">
    <property type="term" value="F:transferase activity"/>
    <property type="evidence" value="ECO:0007669"/>
    <property type="project" value="UniProtKB-KW"/>
</dbReference>
<dbReference type="UniPathway" id="UPA00988"/>
<accession>A0A2I0LP66</accession>
<evidence type="ECO:0000256" key="2">
    <source>
        <dbReference type="ARBA" id="ARBA00004496"/>
    </source>
</evidence>
<dbReference type="FunFam" id="3.40.50.300:FF:001078">
    <property type="entry name" value="Elongator acetyltransferase complex subunit 6"/>
    <property type="match status" value="1"/>
</dbReference>
<dbReference type="Proteomes" id="UP000053872">
    <property type="component" value="Unassembled WGS sequence"/>
</dbReference>
<dbReference type="GO" id="GO:0033588">
    <property type="term" value="C:elongator holoenzyme complex"/>
    <property type="evidence" value="ECO:0007669"/>
    <property type="project" value="InterPro"/>
</dbReference>
<dbReference type="CDD" id="cd19495">
    <property type="entry name" value="Elp6"/>
    <property type="match status" value="1"/>
</dbReference>
<reference evidence="10 11" key="1">
    <citation type="journal article" date="2013" name="Science">
        <title>Genomic diversity and evolution of the head crest in the rock pigeon.</title>
        <authorList>
            <person name="Shapiro M.D."/>
            <person name="Kronenberg Z."/>
            <person name="Li C."/>
            <person name="Domyan E.T."/>
            <person name="Pan H."/>
            <person name="Campbell M."/>
            <person name="Tan H."/>
            <person name="Huff C.D."/>
            <person name="Hu H."/>
            <person name="Vickrey A.I."/>
            <person name="Nielsen S.C."/>
            <person name="Stringham S.A."/>
            <person name="Hu H."/>
            <person name="Willerslev E."/>
            <person name="Gilbert M.T."/>
            <person name="Yandell M."/>
            <person name="Zhang G."/>
            <person name="Wang J."/>
        </authorList>
    </citation>
    <scope>NUCLEOTIDE SEQUENCE [LARGE SCALE GENOMIC DNA]</scope>
    <source>
        <tissue evidence="10">Blood</tissue>
    </source>
</reference>
<evidence type="ECO:0000256" key="1">
    <source>
        <dbReference type="ARBA" id="ARBA00004123"/>
    </source>
</evidence>
<dbReference type="PANTHER" id="PTHR16184">
    <property type="entry name" value="ELONGATOR COMPLEX PROTEIN 6"/>
    <property type="match status" value="1"/>
</dbReference>
<feature type="non-terminal residue" evidence="10">
    <location>
        <position position="1"/>
    </location>
</feature>
<dbReference type="PANTHER" id="PTHR16184:SF6">
    <property type="entry name" value="ELONGATOR COMPLEX PROTEIN 6"/>
    <property type="match status" value="1"/>
</dbReference>
<dbReference type="Gene3D" id="3.40.50.300">
    <property type="entry name" value="P-loop containing nucleotide triphosphate hydrolases"/>
    <property type="match status" value="1"/>
</dbReference>
<evidence type="ECO:0000256" key="7">
    <source>
        <dbReference type="ARBA" id="ARBA00022694"/>
    </source>
</evidence>
<keyword evidence="10" id="KW-0808">Transferase</keyword>
<keyword evidence="8" id="KW-0539">Nucleus</keyword>
<comment type="similarity">
    <text evidence="4">Belongs to the ELP6 family.</text>
</comment>
<keyword evidence="7" id="KW-0819">tRNA processing</keyword>
<evidence type="ECO:0000256" key="5">
    <source>
        <dbReference type="ARBA" id="ARBA00020263"/>
    </source>
</evidence>
<evidence type="ECO:0000256" key="4">
    <source>
        <dbReference type="ARBA" id="ARBA00008837"/>
    </source>
</evidence>
<keyword evidence="11" id="KW-1185">Reference proteome</keyword>
<evidence type="ECO:0000313" key="10">
    <source>
        <dbReference type="EMBL" id="PKK19224.1"/>
    </source>
</evidence>
<comment type="pathway">
    <text evidence="3">tRNA modification; 5-methoxycarbonylmethyl-2-thiouridine-tRNA biosynthesis.</text>
</comment>
<dbReference type="EMBL" id="AKCR02000157">
    <property type="protein sequence ID" value="PKK19224.1"/>
    <property type="molecule type" value="Genomic_DNA"/>
</dbReference>
<sequence>RALRTNRVKEEATSQTVSKAGEGIKALAAPTQSRDFGWLPDSLRPDPGSQLCERGKFTLLRDTRTDGSFLVHHFLSFYLRAGCKVCFVALLQSFSHYNIVAQKLGVSLAAAKERGQLVFLEGLRSCLDLLFGEEEEQPAQPSPLQFISGSASDLRALFDFVRTSLTPSDSDSWKGPVLLVDDLSVLLGLGAAPVAVLDFIHYCRVTVCSRLQGNIVVLVHSNEDSEDEENELVVNALCHHSDLILWAEGLATGFCKDVHGQIKIIKRLSLELTGEQDQVQIYQYKIQDKNVTFFARGLSAAVL</sequence>
<dbReference type="GO" id="GO:0005634">
    <property type="term" value="C:nucleus"/>
    <property type="evidence" value="ECO:0007669"/>
    <property type="project" value="UniProtKB-SubCell"/>
</dbReference>
<dbReference type="STRING" id="8932.A0A2I0LP66"/>
<evidence type="ECO:0000256" key="6">
    <source>
        <dbReference type="ARBA" id="ARBA00022490"/>
    </source>
</evidence>
<comment type="subcellular location">
    <subcellularLocation>
        <location evidence="2">Cytoplasm</location>
    </subcellularLocation>
    <subcellularLocation>
        <location evidence="1">Nucleus</location>
    </subcellularLocation>
</comment>
<name>A0A2I0LP66_COLLI</name>
<evidence type="ECO:0000256" key="8">
    <source>
        <dbReference type="ARBA" id="ARBA00023242"/>
    </source>
</evidence>
<dbReference type="InterPro" id="IPR027417">
    <property type="entry name" value="P-loop_NTPase"/>
</dbReference>